<accession>A0ACC8EPL1</accession>
<name>A0ACC8EPL1_9PEZI</name>
<dbReference type="EMBL" id="KV748246">
    <property type="protein sequence ID" value="OCK88214.1"/>
    <property type="molecule type" value="Genomic_DNA"/>
</dbReference>
<keyword evidence="2" id="KW-1185">Reference proteome</keyword>
<evidence type="ECO:0000313" key="1">
    <source>
        <dbReference type="EMBL" id="OCK88214.1"/>
    </source>
</evidence>
<organism evidence="1 2">
    <name type="scientific">Cenococcum geophilum 1.58</name>
    <dbReference type="NCBI Taxonomy" id="794803"/>
    <lineage>
        <taxon>Eukaryota</taxon>
        <taxon>Fungi</taxon>
        <taxon>Dikarya</taxon>
        <taxon>Ascomycota</taxon>
        <taxon>Pezizomycotina</taxon>
        <taxon>Dothideomycetes</taxon>
        <taxon>Pleosporomycetidae</taxon>
        <taxon>Gloniales</taxon>
        <taxon>Gloniaceae</taxon>
        <taxon>Cenococcum</taxon>
    </lineage>
</organism>
<proteinExistence type="predicted"/>
<protein>
    <submittedName>
        <fullName evidence="1">Uncharacterized protein</fullName>
    </submittedName>
</protein>
<gene>
    <name evidence="1" type="ORF">K441DRAFT_621663</name>
</gene>
<dbReference type="Proteomes" id="UP000250078">
    <property type="component" value="Unassembled WGS sequence"/>
</dbReference>
<sequence>MISDLTLSKTSSASALKLRGYWHISDVYTSLRWPKYPHIYRMPGLRYLPDPLNPGPYKHKDCLGRVHISNDYDDRYISRYDGKIKKLTIQAVDTTYDGPANTTWRRTFIRNKAPRYFRLANWPLDHVDYRTYPNPTSEQMDMPRVIGKWIVATILLVVVIGLEIPSSVPPIRNGGNYDAFPYAYWGVPKATRNLIENRPDERQRLEQRFDSNRLLRPTKLCFLRHPESKEMLGADPDITEKWVTRYKEEKDLEYIFVAYSTEQFRHSGAGSIEDLTELCNLAERAARDVGVPAYWVACSCMPKSDGSLITPEGREVQEEVYKLSDIIRGAARSVIVVGPNHNRPHLTTTRDEMLQDWGSRVWTFPEVLLSKEGVKILVYQRRNHPHERFGDPFELPKNQFAARVWRKREEDGIAIDDAKLARQLIDHYEGNLILTKLELVTLALQCLYSRSAGKFLDGDQAYALMGLLRTRPTIDPTDTAFQAFARLSLANDSDMLLERLICVLPRTPDQPWHSMDDVYSACLWDIYPSTQISGIANDDTVIIDGLRAANVRWKSFWPVYVNQIDSWKRFGARWALHTSGYLFLVGCSIAGAVRGSIVGVGVGIILILWGLTWLSLSPWLIRIIYGGKFWGQQSWLFGFEGYMDIGAIERQIFASQNKLAWSCFGSPLSQFSVDKDGNYEGLDPVKSDPKVAEMVEEAKKAKHGEMRIFTLVDTTTLEVTLFQSIRPPVAFLLAGSEGGMQRAIGVSYDWTTATLYRETVLRMQTPLIEMMDRIPRARLGLKRRTVPAAPIVGPAAGAPVGPFMSEPNVHWPQGQEQGTVTSAGSDVIPLVRISNRSAS</sequence>
<reference evidence="1 2" key="1">
    <citation type="journal article" date="2016" name="Nat. Commun.">
        <title>Ectomycorrhizal ecology is imprinted in the genome of the dominant symbiotic fungus Cenococcum geophilum.</title>
        <authorList>
            <consortium name="DOE Joint Genome Institute"/>
            <person name="Peter M."/>
            <person name="Kohler A."/>
            <person name="Ohm R.A."/>
            <person name="Kuo A."/>
            <person name="Krutzmann J."/>
            <person name="Morin E."/>
            <person name="Arend M."/>
            <person name="Barry K.W."/>
            <person name="Binder M."/>
            <person name="Choi C."/>
            <person name="Clum A."/>
            <person name="Copeland A."/>
            <person name="Grisel N."/>
            <person name="Haridas S."/>
            <person name="Kipfer T."/>
            <person name="LaButti K."/>
            <person name="Lindquist E."/>
            <person name="Lipzen A."/>
            <person name="Maire R."/>
            <person name="Meier B."/>
            <person name="Mihaltcheva S."/>
            <person name="Molinier V."/>
            <person name="Murat C."/>
            <person name="Poggeler S."/>
            <person name="Quandt C.A."/>
            <person name="Sperisen C."/>
            <person name="Tritt A."/>
            <person name="Tisserant E."/>
            <person name="Crous P.W."/>
            <person name="Henrissat B."/>
            <person name="Nehls U."/>
            <person name="Egli S."/>
            <person name="Spatafora J.W."/>
            <person name="Grigoriev I.V."/>
            <person name="Martin F.M."/>
        </authorList>
    </citation>
    <scope>NUCLEOTIDE SEQUENCE [LARGE SCALE GENOMIC DNA]</scope>
    <source>
        <strain evidence="1 2">1.58</strain>
    </source>
</reference>
<evidence type="ECO:0000313" key="2">
    <source>
        <dbReference type="Proteomes" id="UP000250078"/>
    </source>
</evidence>